<evidence type="ECO:0000313" key="2">
    <source>
        <dbReference type="Proteomes" id="UP000032233"/>
    </source>
</evidence>
<sequence length="59" mass="6746">MSTPKHCPGFEANKNLKAFVCKCPNCKTEKEIFSDEFDREHTCPKCGEKIDFSKCTIET</sequence>
<gene>
    <name evidence="1" type="ORF">X474_27070</name>
</gene>
<dbReference type="OrthoDB" id="9799326at2"/>
<reference evidence="1 2" key="1">
    <citation type="submission" date="2013-11" db="EMBL/GenBank/DDBJ databases">
        <title>Metagenomic analysis of a methanogenic consortium involved in long chain n-alkane degradation.</title>
        <authorList>
            <person name="Davidova I.A."/>
            <person name="Callaghan A.V."/>
            <person name="Wawrik B."/>
            <person name="Pruitt S."/>
            <person name="Marks C."/>
            <person name="Duncan K.E."/>
            <person name="Suflita J.M."/>
        </authorList>
    </citation>
    <scope>NUCLEOTIDE SEQUENCE [LARGE SCALE GENOMIC DNA]</scope>
    <source>
        <strain evidence="1 2">SPR</strain>
    </source>
</reference>
<keyword evidence="2" id="KW-1185">Reference proteome</keyword>
<dbReference type="Proteomes" id="UP000032233">
    <property type="component" value="Unassembled WGS sequence"/>
</dbReference>
<dbReference type="AlphaFoldDB" id="A0A0D2J5A9"/>
<accession>A0A0D2J5A9</accession>
<proteinExistence type="predicted"/>
<dbReference type="RefSeq" id="WP_044352695.1">
    <property type="nucleotide sequence ID" value="NZ_AZAC01000078.1"/>
</dbReference>
<organism evidence="1 2">
    <name type="scientific">Dethiosulfatarculus sandiegensis</name>
    <dbReference type="NCBI Taxonomy" id="1429043"/>
    <lineage>
        <taxon>Bacteria</taxon>
        <taxon>Pseudomonadati</taxon>
        <taxon>Thermodesulfobacteriota</taxon>
        <taxon>Desulfarculia</taxon>
        <taxon>Desulfarculales</taxon>
        <taxon>Desulfarculaceae</taxon>
        <taxon>Dethiosulfatarculus</taxon>
    </lineage>
</organism>
<dbReference type="InParanoid" id="A0A0D2J5A9"/>
<comment type="caution">
    <text evidence="1">The sequence shown here is derived from an EMBL/GenBank/DDBJ whole genome shotgun (WGS) entry which is preliminary data.</text>
</comment>
<protein>
    <submittedName>
        <fullName evidence="1">Uncharacterized protein</fullName>
    </submittedName>
</protein>
<dbReference type="EMBL" id="AZAC01000078">
    <property type="protein sequence ID" value="KIX10891.1"/>
    <property type="molecule type" value="Genomic_DNA"/>
</dbReference>
<name>A0A0D2J5A9_9BACT</name>
<evidence type="ECO:0000313" key="1">
    <source>
        <dbReference type="EMBL" id="KIX10891.1"/>
    </source>
</evidence>
<dbReference type="STRING" id="1429043.X474_27070"/>